<reference evidence="2 3" key="1">
    <citation type="submission" date="2021-06" db="EMBL/GenBank/DDBJ databases">
        <title>Caerostris darwini draft genome.</title>
        <authorList>
            <person name="Kono N."/>
            <person name="Arakawa K."/>
        </authorList>
    </citation>
    <scope>NUCLEOTIDE SEQUENCE [LARGE SCALE GENOMIC DNA]</scope>
</reference>
<name>A0AAV4PZC2_9ARAC</name>
<sequence length="105" mass="11318">MGFSYSCKFFPDFPRSILVANERSASGLAISRSDRGSTRFSRAQVGPGMCGGGEGVPKILTYLGFSGIPGFAVAIAMFCSAQITRIGSKKREQSARGWGRLIYLR</sequence>
<keyword evidence="1" id="KW-0472">Membrane</keyword>
<dbReference type="AlphaFoldDB" id="A0AAV4PZC2"/>
<keyword evidence="3" id="KW-1185">Reference proteome</keyword>
<dbReference type="Proteomes" id="UP001054837">
    <property type="component" value="Unassembled WGS sequence"/>
</dbReference>
<evidence type="ECO:0000313" key="3">
    <source>
        <dbReference type="Proteomes" id="UP001054837"/>
    </source>
</evidence>
<keyword evidence="1" id="KW-0812">Transmembrane</keyword>
<evidence type="ECO:0000256" key="1">
    <source>
        <dbReference type="SAM" id="Phobius"/>
    </source>
</evidence>
<protein>
    <submittedName>
        <fullName evidence="2">Uncharacterized protein</fullName>
    </submittedName>
</protein>
<keyword evidence="1" id="KW-1133">Transmembrane helix</keyword>
<accession>A0AAV4PZC2</accession>
<gene>
    <name evidence="2" type="ORF">CDAR_229631</name>
</gene>
<proteinExistence type="predicted"/>
<evidence type="ECO:0000313" key="2">
    <source>
        <dbReference type="EMBL" id="GIY02080.1"/>
    </source>
</evidence>
<comment type="caution">
    <text evidence="2">The sequence shown here is derived from an EMBL/GenBank/DDBJ whole genome shotgun (WGS) entry which is preliminary data.</text>
</comment>
<feature type="transmembrane region" description="Helical" evidence="1">
    <location>
        <begin position="59"/>
        <end position="81"/>
    </location>
</feature>
<dbReference type="EMBL" id="BPLQ01003643">
    <property type="protein sequence ID" value="GIY02080.1"/>
    <property type="molecule type" value="Genomic_DNA"/>
</dbReference>
<organism evidence="2 3">
    <name type="scientific">Caerostris darwini</name>
    <dbReference type="NCBI Taxonomy" id="1538125"/>
    <lineage>
        <taxon>Eukaryota</taxon>
        <taxon>Metazoa</taxon>
        <taxon>Ecdysozoa</taxon>
        <taxon>Arthropoda</taxon>
        <taxon>Chelicerata</taxon>
        <taxon>Arachnida</taxon>
        <taxon>Araneae</taxon>
        <taxon>Araneomorphae</taxon>
        <taxon>Entelegynae</taxon>
        <taxon>Araneoidea</taxon>
        <taxon>Araneidae</taxon>
        <taxon>Caerostris</taxon>
    </lineage>
</organism>